<dbReference type="Proteomes" id="UP000232188">
    <property type="component" value="Unassembled WGS sequence"/>
</dbReference>
<reference evidence="4 5" key="1">
    <citation type="submission" date="2017-07" db="EMBL/GenBank/DDBJ databases">
        <title>Leptospira spp. isolated from tropical soils.</title>
        <authorList>
            <person name="Thibeaux R."/>
            <person name="Iraola G."/>
            <person name="Ferres I."/>
            <person name="Bierque E."/>
            <person name="Girault D."/>
            <person name="Soupe-Gilbert M.-E."/>
            <person name="Picardeau M."/>
            <person name="Goarant C."/>
        </authorList>
    </citation>
    <scope>NUCLEOTIDE SEQUENCE [LARGE SCALE GENOMIC DNA]</scope>
    <source>
        <strain evidence="2 5">FH2-B-C1</strain>
        <strain evidence="3 4">FH2-B-D1</strain>
    </source>
</reference>
<comment type="caution">
    <text evidence="2">The sequence shown here is derived from an EMBL/GenBank/DDBJ whole genome shotgun (WGS) entry which is preliminary data.</text>
</comment>
<dbReference type="AlphaFoldDB" id="A0A2M9YJS9"/>
<accession>A0A2M9YJS9</accession>
<feature type="region of interest" description="Disordered" evidence="1">
    <location>
        <begin position="152"/>
        <end position="174"/>
    </location>
</feature>
<evidence type="ECO:0000313" key="2">
    <source>
        <dbReference type="EMBL" id="PJZ51764.1"/>
    </source>
</evidence>
<dbReference type="EMBL" id="NPDU01000066">
    <property type="protein sequence ID" value="PJZ60344.1"/>
    <property type="molecule type" value="Genomic_DNA"/>
</dbReference>
<dbReference type="Proteomes" id="UP000232149">
    <property type="component" value="Unassembled WGS sequence"/>
</dbReference>
<organism evidence="2 5">
    <name type="scientific">Leptospira adleri</name>
    <dbReference type="NCBI Taxonomy" id="2023186"/>
    <lineage>
        <taxon>Bacteria</taxon>
        <taxon>Pseudomonadati</taxon>
        <taxon>Spirochaetota</taxon>
        <taxon>Spirochaetia</taxon>
        <taxon>Leptospirales</taxon>
        <taxon>Leptospiraceae</taxon>
        <taxon>Leptospira</taxon>
    </lineage>
</organism>
<protein>
    <recommendedName>
        <fullName evidence="6">HEAT repeat domain-containing protein</fullName>
    </recommendedName>
</protein>
<evidence type="ECO:0000313" key="4">
    <source>
        <dbReference type="Proteomes" id="UP000232149"/>
    </source>
</evidence>
<sequence>MKNIILTLTLLTAIVLPLFAGNLDPQKLSEIRSFLSGTRHLEDLNELKKNLETYEADPSPYLIAIVEESGTRVYVKTRALRLLQFYPSETNTQFLESKISANNEHESVRKFAIRTYAISQKGQTSKVETFLGKYRNDANLGTFVNRTLKELNSHPLPEKHDSSKRQIDRSNWKK</sequence>
<evidence type="ECO:0000256" key="1">
    <source>
        <dbReference type="SAM" id="MobiDB-lite"/>
    </source>
</evidence>
<dbReference type="RefSeq" id="WP_100787267.1">
    <property type="nucleotide sequence ID" value="NZ_NPDU01000066.1"/>
</dbReference>
<evidence type="ECO:0008006" key="6">
    <source>
        <dbReference type="Google" id="ProtNLM"/>
    </source>
</evidence>
<gene>
    <name evidence="3" type="ORF">CH376_18935</name>
    <name evidence="2" type="ORF">CH380_18665</name>
</gene>
<dbReference type="EMBL" id="NPDV01000020">
    <property type="protein sequence ID" value="PJZ51764.1"/>
    <property type="molecule type" value="Genomic_DNA"/>
</dbReference>
<evidence type="ECO:0000313" key="5">
    <source>
        <dbReference type="Proteomes" id="UP000232188"/>
    </source>
</evidence>
<evidence type="ECO:0000313" key="3">
    <source>
        <dbReference type="EMBL" id="PJZ60344.1"/>
    </source>
</evidence>
<name>A0A2M9YJS9_9LEPT</name>
<proteinExistence type="predicted"/>
<keyword evidence="4" id="KW-1185">Reference proteome</keyword>